<dbReference type="AlphaFoldDB" id="A0A834TR08"/>
<evidence type="ECO:0000256" key="1">
    <source>
        <dbReference type="SAM" id="MobiDB-lite"/>
    </source>
</evidence>
<organism evidence="2 3">
    <name type="scientific">Senna tora</name>
    <dbReference type="NCBI Taxonomy" id="362788"/>
    <lineage>
        <taxon>Eukaryota</taxon>
        <taxon>Viridiplantae</taxon>
        <taxon>Streptophyta</taxon>
        <taxon>Embryophyta</taxon>
        <taxon>Tracheophyta</taxon>
        <taxon>Spermatophyta</taxon>
        <taxon>Magnoliopsida</taxon>
        <taxon>eudicotyledons</taxon>
        <taxon>Gunneridae</taxon>
        <taxon>Pentapetalae</taxon>
        <taxon>rosids</taxon>
        <taxon>fabids</taxon>
        <taxon>Fabales</taxon>
        <taxon>Fabaceae</taxon>
        <taxon>Caesalpinioideae</taxon>
        <taxon>Cassia clade</taxon>
        <taxon>Senna</taxon>
    </lineage>
</organism>
<proteinExistence type="predicted"/>
<keyword evidence="3" id="KW-1185">Reference proteome</keyword>
<evidence type="ECO:0000313" key="2">
    <source>
        <dbReference type="EMBL" id="KAF7825010.1"/>
    </source>
</evidence>
<sequence length="43" mass="5323">MAEAKKRRQWLKNKVADRRSKHGDEAESTFWKRVKERRLRARI</sequence>
<dbReference type="Proteomes" id="UP000634136">
    <property type="component" value="Unassembled WGS sequence"/>
</dbReference>
<reference evidence="2" key="1">
    <citation type="submission" date="2020-09" db="EMBL/GenBank/DDBJ databases">
        <title>Genome-Enabled Discovery of Anthraquinone Biosynthesis in Senna tora.</title>
        <authorList>
            <person name="Kang S.-H."/>
            <person name="Pandey R.P."/>
            <person name="Lee C.-M."/>
            <person name="Sim J.-S."/>
            <person name="Jeong J.-T."/>
            <person name="Choi B.-S."/>
            <person name="Jung M."/>
            <person name="Ginzburg D."/>
            <person name="Zhao K."/>
            <person name="Won S.Y."/>
            <person name="Oh T.-J."/>
            <person name="Yu Y."/>
            <person name="Kim N.-H."/>
            <person name="Lee O.R."/>
            <person name="Lee T.-H."/>
            <person name="Bashyal P."/>
            <person name="Kim T.-S."/>
            <person name="Lee W.-H."/>
            <person name="Kawkins C."/>
            <person name="Kim C.-K."/>
            <person name="Kim J.S."/>
            <person name="Ahn B.O."/>
            <person name="Rhee S.Y."/>
            <person name="Sohng J.K."/>
        </authorList>
    </citation>
    <scope>NUCLEOTIDE SEQUENCE</scope>
    <source>
        <tissue evidence="2">Leaf</tissue>
    </source>
</reference>
<feature type="region of interest" description="Disordered" evidence="1">
    <location>
        <begin position="1"/>
        <end position="27"/>
    </location>
</feature>
<protein>
    <submittedName>
        <fullName evidence="2">Uncharacterized protein</fullName>
    </submittedName>
</protein>
<evidence type="ECO:0000313" key="3">
    <source>
        <dbReference type="Proteomes" id="UP000634136"/>
    </source>
</evidence>
<name>A0A834TR08_9FABA</name>
<feature type="compositionally biased region" description="Basic and acidic residues" evidence="1">
    <location>
        <begin position="14"/>
        <end position="25"/>
    </location>
</feature>
<comment type="caution">
    <text evidence="2">The sequence shown here is derived from an EMBL/GenBank/DDBJ whole genome shotgun (WGS) entry which is preliminary data.</text>
</comment>
<dbReference type="EMBL" id="JAAIUW010000007">
    <property type="protein sequence ID" value="KAF7825010.1"/>
    <property type="molecule type" value="Genomic_DNA"/>
</dbReference>
<accession>A0A834TR08</accession>
<gene>
    <name evidence="2" type="ORF">G2W53_023154</name>
</gene>
<feature type="compositionally biased region" description="Basic residues" evidence="1">
    <location>
        <begin position="1"/>
        <end position="11"/>
    </location>
</feature>